<gene>
    <name evidence="3" type="ORF">OB236_01250</name>
</gene>
<sequence>MTLDSQSRQNLGMDLPPEVADAVQNRMSHLRPSVSFDTLWQRFEKSALGEPKVHHPGVKLVRRKWLLIVNAFVLCTVIVIGAWLLSPSVGAALQKSKFIELLYKSSGASFGNGLERIEQQNLSTQTNISVTDKDIRLTVADAFFDGVQIVVNYEVEFLKGKKNLTSDDAAVYYKLKMEDSHSAMMWTHVFTITGDHTFVGTTLLNTSVLSDNPQLTMLVERIGSIQGNWNVTIPLSTEKTAPLTTKFRPQTSGNYHDKHFTVDEIIFTPVSTQLIIKDDDIEGDLFYWIKDDLETRFEEGGGGGGYGERRLNFSPPSAINPKPAYVTLMINRTQIINAHDVIQRDIIADYTGTFPIVLEGNNGGIIKITGVQFLDDTTVVDYESSDSGNQLPFLLLEDSTGKRILASKRPVRAARDKYAYRVEYPRLESRSLTRFVNLVEEYVKELPKPIEVRIPLNWDHTKTPTSP</sequence>
<dbReference type="Gene3D" id="2.60.40.1630">
    <property type="entry name" value="bacillus anthracis domain"/>
    <property type="match status" value="1"/>
</dbReference>
<dbReference type="InterPro" id="IPR025436">
    <property type="entry name" value="DUF4179"/>
</dbReference>
<feature type="transmembrane region" description="Helical" evidence="1">
    <location>
        <begin position="65"/>
        <end position="85"/>
    </location>
</feature>
<evidence type="ECO:0000313" key="4">
    <source>
        <dbReference type="Proteomes" id="UP001652445"/>
    </source>
</evidence>
<protein>
    <submittedName>
        <fullName evidence="3">DUF4179 domain-containing protein</fullName>
    </submittedName>
</protein>
<keyword evidence="4" id="KW-1185">Reference proteome</keyword>
<organism evidence="3 4">
    <name type="scientific">Paenibacillus baimaensis</name>
    <dbReference type="NCBI Taxonomy" id="2982185"/>
    <lineage>
        <taxon>Bacteria</taxon>
        <taxon>Bacillati</taxon>
        <taxon>Bacillota</taxon>
        <taxon>Bacilli</taxon>
        <taxon>Bacillales</taxon>
        <taxon>Paenibacillaceae</taxon>
        <taxon>Paenibacillus</taxon>
    </lineage>
</organism>
<evidence type="ECO:0000313" key="3">
    <source>
        <dbReference type="EMBL" id="MCU6790740.1"/>
    </source>
</evidence>
<dbReference type="Proteomes" id="UP001652445">
    <property type="component" value="Unassembled WGS sequence"/>
</dbReference>
<dbReference type="EMBL" id="JAOQIO010000006">
    <property type="protein sequence ID" value="MCU6790740.1"/>
    <property type="molecule type" value="Genomic_DNA"/>
</dbReference>
<keyword evidence="1" id="KW-1133">Transmembrane helix</keyword>
<accession>A0ABT2U7Z0</accession>
<keyword evidence="1" id="KW-0812">Transmembrane</keyword>
<feature type="domain" description="DUF4179" evidence="2">
    <location>
        <begin position="62"/>
        <end position="156"/>
    </location>
</feature>
<reference evidence="3 4" key="1">
    <citation type="submission" date="2022-09" db="EMBL/GenBank/DDBJ databases">
        <authorList>
            <person name="Han X.L."/>
            <person name="Wang Q."/>
            <person name="Lu T."/>
        </authorList>
    </citation>
    <scope>NUCLEOTIDE SEQUENCE [LARGE SCALE GENOMIC DNA]</scope>
    <source>
        <strain evidence="3 4">WQ 127069</strain>
    </source>
</reference>
<keyword evidence="1" id="KW-0472">Membrane</keyword>
<dbReference type="Pfam" id="PF13786">
    <property type="entry name" value="DUF4179"/>
    <property type="match status" value="1"/>
</dbReference>
<comment type="caution">
    <text evidence="3">The sequence shown here is derived from an EMBL/GenBank/DDBJ whole genome shotgun (WGS) entry which is preliminary data.</text>
</comment>
<name>A0ABT2U7Z0_9BACL</name>
<proteinExistence type="predicted"/>
<evidence type="ECO:0000256" key="1">
    <source>
        <dbReference type="SAM" id="Phobius"/>
    </source>
</evidence>
<evidence type="ECO:0000259" key="2">
    <source>
        <dbReference type="Pfam" id="PF13786"/>
    </source>
</evidence>
<dbReference type="RefSeq" id="WP_262682250.1">
    <property type="nucleotide sequence ID" value="NZ_JAOQIO010000006.1"/>
</dbReference>